<name>A0A438EJC0_VITVI</name>
<evidence type="ECO:0000313" key="1">
    <source>
        <dbReference type="EMBL" id="RVW47772.1"/>
    </source>
</evidence>
<dbReference type="AlphaFoldDB" id="A0A438EJC0"/>
<proteinExistence type="predicted"/>
<sequence>MQGKNNGERKNRVKKIEDSSYSLFLHFWSTSRSPFSTCYIPFQSSGSQKSNASNSVRFRVETNELQPLQSDHSKLKEDFARLRNQPFVVINFVDYSLNQGAPAGHEAAETPIGHESNGAVAGDGATLHCACHIEYEIAEEAMNFMSYVAEVSRGWDEPNARDMGRMTSQPNAKGEMYILNDSIDMKAKIAAIARRLEELEMKKMEMFGDCNTYNSNWRDHPNFSWKPQPPQYKQHVQALPQASSLEQAMVNLSKFVEDFVGAQKSINAQLSQRIDSVESSLIKRMDEGIHVVEAQEEESSMVKEVKTVITLSGKEVDLPTCKLEHKRTTEDSHQGRIDEETHASTFSPSFVWQNHTEKAPRGIAKKLKGSLSEQKGSKTWQKQGKNRGLRDFATSAKSALCCKTNSQPQAPLCEIFAAAKPILAHECHFAAQEPLFCSCETAAKLQNVKNPNFATKAPFGRVFRNCETNFWHTSAISQHSESHFAAAKCCETNFWHTSAISQHSDLISQLRNDCKMPKPAKWAAKSPLGCEMVCELRNGCEITSKLRNGLQIAKLTCEMQQEESPAHPGITHTKPLTPFLNLLKPSNLIAPVEETMPPKEITRTEVKVLIQPIQEATTDASTPQDLTIT</sequence>
<evidence type="ECO:0000313" key="2">
    <source>
        <dbReference type="Proteomes" id="UP000288805"/>
    </source>
</evidence>
<comment type="caution">
    <text evidence="1">The sequence shown here is derived from an EMBL/GenBank/DDBJ whole genome shotgun (WGS) entry which is preliminary data.</text>
</comment>
<dbReference type="EMBL" id="QGNW01001268">
    <property type="protein sequence ID" value="RVW47772.1"/>
    <property type="molecule type" value="Genomic_DNA"/>
</dbReference>
<organism evidence="1 2">
    <name type="scientific">Vitis vinifera</name>
    <name type="common">Grape</name>
    <dbReference type="NCBI Taxonomy" id="29760"/>
    <lineage>
        <taxon>Eukaryota</taxon>
        <taxon>Viridiplantae</taxon>
        <taxon>Streptophyta</taxon>
        <taxon>Embryophyta</taxon>
        <taxon>Tracheophyta</taxon>
        <taxon>Spermatophyta</taxon>
        <taxon>Magnoliopsida</taxon>
        <taxon>eudicotyledons</taxon>
        <taxon>Gunneridae</taxon>
        <taxon>Pentapetalae</taxon>
        <taxon>rosids</taxon>
        <taxon>Vitales</taxon>
        <taxon>Vitaceae</taxon>
        <taxon>Viteae</taxon>
        <taxon>Vitis</taxon>
    </lineage>
</organism>
<protein>
    <submittedName>
        <fullName evidence="1">Uncharacterized protein</fullName>
    </submittedName>
</protein>
<dbReference type="Proteomes" id="UP000288805">
    <property type="component" value="Unassembled WGS sequence"/>
</dbReference>
<accession>A0A438EJC0</accession>
<reference evidence="1 2" key="1">
    <citation type="journal article" date="2018" name="PLoS Genet.">
        <title>Population sequencing reveals clonal diversity and ancestral inbreeding in the grapevine cultivar Chardonnay.</title>
        <authorList>
            <person name="Roach M.J."/>
            <person name="Johnson D.L."/>
            <person name="Bohlmann J."/>
            <person name="van Vuuren H.J."/>
            <person name="Jones S.J."/>
            <person name="Pretorius I.S."/>
            <person name="Schmidt S.A."/>
            <person name="Borneman A.R."/>
        </authorList>
    </citation>
    <scope>NUCLEOTIDE SEQUENCE [LARGE SCALE GENOMIC DNA]</scope>
    <source>
        <strain evidence="2">cv. Chardonnay</strain>
        <tissue evidence="1">Leaf</tissue>
    </source>
</reference>
<gene>
    <name evidence="1" type="ORF">CK203_091769</name>
</gene>